<keyword evidence="3" id="KW-1185">Reference proteome</keyword>
<keyword evidence="1" id="KW-0472">Membrane</keyword>
<keyword evidence="1" id="KW-0812">Transmembrane</keyword>
<reference evidence="2 3" key="1">
    <citation type="submission" date="2016-05" db="EMBL/GenBank/DDBJ databases">
        <title>Comparative genomics of biotechnologically important yeasts.</title>
        <authorList>
            <consortium name="DOE Joint Genome Institute"/>
            <person name="Riley R."/>
            <person name="Haridas S."/>
            <person name="Wolfe K.H."/>
            <person name="Lopes M.R."/>
            <person name="Hittinger C.T."/>
            <person name="Goker M."/>
            <person name="Salamov A."/>
            <person name="Wisecaver J."/>
            <person name="Long T.M."/>
            <person name="Aerts A.L."/>
            <person name="Barry K."/>
            <person name="Choi C."/>
            <person name="Clum A."/>
            <person name="Coughlan A.Y."/>
            <person name="Deshpande S."/>
            <person name="Douglass A.P."/>
            <person name="Hanson S.J."/>
            <person name="Klenk H.-P."/>
            <person name="LaButti K."/>
            <person name="Lapidus A."/>
            <person name="Lindquist E."/>
            <person name="Lipzen A."/>
            <person name="Meier-kolthoff J.P."/>
            <person name="Ohm R.A."/>
            <person name="Otillar R.P."/>
            <person name="Pangilinan J."/>
            <person name="Peng Y."/>
            <person name="Rokas A."/>
            <person name="Rosa C.A."/>
            <person name="Scheuner C."/>
            <person name="Sibirny A.A."/>
            <person name="Slot J.C."/>
            <person name="Stielow J.B."/>
            <person name="Sun H."/>
            <person name="Kurtzman C.P."/>
            <person name="Blackwell M."/>
            <person name="Grigoriev I.V."/>
            <person name="Jeffries T.W."/>
        </authorList>
    </citation>
    <scope>NUCLEOTIDE SEQUENCE [LARGE SCALE GENOMIC DNA]</scope>
    <source>
        <strain evidence="2 3">NRRL YB-4993</strain>
    </source>
</reference>
<keyword evidence="1" id="KW-1133">Transmembrane helix</keyword>
<feature type="transmembrane region" description="Helical" evidence="1">
    <location>
        <begin position="34"/>
        <end position="60"/>
    </location>
</feature>
<dbReference type="PANTHER" id="PTHR39400">
    <property type="entry name" value="YALI0E29227P"/>
    <property type="match status" value="1"/>
</dbReference>
<dbReference type="STRING" id="869754.A0A1A0H519"/>
<accession>A0A1A0H519</accession>
<feature type="transmembrane region" description="Helical" evidence="1">
    <location>
        <begin position="86"/>
        <end position="109"/>
    </location>
</feature>
<dbReference type="OrthoDB" id="2157498at2759"/>
<evidence type="ECO:0000313" key="2">
    <source>
        <dbReference type="EMBL" id="OBA19045.1"/>
    </source>
</evidence>
<dbReference type="InterPro" id="IPR029164">
    <property type="entry name" value="PIG-Y"/>
</dbReference>
<comment type="caution">
    <text evidence="2">The sequence shown here is derived from an EMBL/GenBank/DDBJ whole genome shotgun (WGS) entry which is preliminary data.</text>
</comment>
<dbReference type="AlphaFoldDB" id="A0A1A0H519"/>
<organism evidence="2 3">
    <name type="scientific">Metschnikowia bicuspidata var. bicuspidata NRRL YB-4993</name>
    <dbReference type="NCBI Taxonomy" id="869754"/>
    <lineage>
        <taxon>Eukaryota</taxon>
        <taxon>Fungi</taxon>
        <taxon>Dikarya</taxon>
        <taxon>Ascomycota</taxon>
        <taxon>Saccharomycotina</taxon>
        <taxon>Pichiomycetes</taxon>
        <taxon>Metschnikowiaceae</taxon>
        <taxon>Metschnikowia</taxon>
    </lineage>
</organism>
<dbReference type="GeneID" id="30028141"/>
<dbReference type="PANTHER" id="PTHR39400:SF1">
    <property type="entry name" value="PIG-P DOMAIN-CONTAINING PROTEIN"/>
    <property type="match status" value="1"/>
</dbReference>
<protein>
    <submittedName>
        <fullName evidence="2">Uncharacterized protein</fullName>
    </submittedName>
</protein>
<dbReference type="RefSeq" id="XP_018709580.1">
    <property type="nucleotide sequence ID" value="XM_018855165.1"/>
</dbReference>
<evidence type="ECO:0000256" key="1">
    <source>
        <dbReference type="SAM" id="Phobius"/>
    </source>
</evidence>
<name>A0A1A0H519_9ASCO</name>
<proteinExistence type="predicted"/>
<evidence type="ECO:0000313" key="3">
    <source>
        <dbReference type="Proteomes" id="UP000092555"/>
    </source>
</evidence>
<dbReference type="EMBL" id="LXTC01000008">
    <property type="protein sequence ID" value="OBA19045.1"/>
    <property type="molecule type" value="Genomic_DNA"/>
</dbReference>
<dbReference type="Proteomes" id="UP000092555">
    <property type="component" value="Unassembled WGS sequence"/>
</dbReference>
<dbReference type="Pfam" id="PF15159">
    <property type="entry name" value="PIG-Y"/>
    <property type="match status" value="1"/>
</dbReference>
<gene>
    <name evidence="2" type="ORF">METBIDRAFT_224735</name>
</gene>
<sequence length="120" mass="14458">MEIEKPLPPIWALRDFTSAEHELKIANNKHVARYGYILLALTWTLFIVTVNTLFKCWLWVIHPLKLHEETLELYVSIKRWCERIDYVVTSLWCVYVIAWWWALFSWVGIKLFRHSKGIQI</sequence>